<name>B6QU23_TALMQ</name>
<evidence type="ECO:0000313" key="1">
    <source>
        <dbReference type="EMBL" id="EEA19983.1"/>
    </source>
</evidence>
<dbReference type="VEuPathDB" id="FungiDB:PMAA_007500"/>
<protein>
    <submittedName>
        <fullName evidence="1">Uncharacterized protein</fullName>
    </submittedName>
</protein>
<dbReference type="EMBL" id="DS995905">
    <property type="protein sequence ID" value="EEA19983.1"/>
    <property type="molecule type" value="Genomic_DNA"/>
</dbReference>
<dbReference type="OrthoDB" id="4226495at2759"/>
<keyword evidence="2" id="KW-1185">Reference proteome</keyword>
<proteinExistence type="predicted"/>
<gene>
    <name evidence="1" type="ORF">PMAA_007500</name>
</gene>
<dbReference type="HOGENOM" id="CLU_124037_0_0_1"/>
<evidence type="ECO:0000313" key="2">
    <source>
        <dbReference type="Proteomes" id="UP000001294"/>
    </source>
</evidence>
<dbReference type="AlphaFoldDB" id="B6QU23"/>
<accession>B6QU23</accession>
<sequence>MPGTESMSVDSTSSHLLNARPYIALGYRRIDPDTGGMEAEQNHITGETGTDPENPLGILPGCYQMELHIKSGSPLDRQLSYQVRPSQGSFISLGSVKLAPMQEFEMMLVGDVHHLFLDGPNLVVKKYAGNLKYYVQVTGSVE</sequence>
<organism evidence="1 2">
    <name type="scientific">Talaromyces marneffei (strain ATCC 18224 / CBS 334.59 / QM 7333)</name>
    <name type="common">Penicillium marneffei</name>
    <dbReference type="NCBI Taxonomy" id="441960"/>
    <lineage>
        <taxon>Eukaryota</taxon>
        <taxon>Fungi</taxon>
        <taxon>Dikarya</taxon>
        <taxon>Ascomycota</taxon>
        <taxon>Pezizomycotina</taxon>
        <taxon>Eurotiomycetes</taxon>
        <taxon>Eurotiomycetidae</taxon>
        <taxon>Eurotiales</taxon>
        <taxon>Trichocomaceae</taxon>
        <taxon>Talaromyces</taxon>
        <taxon>Talaromyces sect. Talaromyces</taxon>
    </lineage>
</organism>
<dbReference type="Proteomes" id="UP000001294">
    <property type="component" value="Unassembled WGS sequence"/>
</dbReference>
<reference evidence="2" key="1">
    <citation type="journal article" date="2015" name="Genome Announc.">
        <title>Genome sequence of the AIDS-associated pathogen Penicillium marneffei (ATCC18224) and its near taxonomic relative Talaromyces stipitatus (ATCC10500).</title>
        <authorList>
            <person name="Nierman W.C."/>
            <person name="Fedorova-Abrams N.D."/>
            <person name="Andrianopoulos A."/>
        </authorList>
    </citation>
    <scope>NUCLEOTIDE SEQUENCE [LARGE SCALE GENOMIC DNA]</scope>
    <source>
        <strain evidence="2">ATCC 18224 / CBS 334.59 / QM 7333</strain>
    </source>
</reference>